<keyword evidence="1" id="KW-0472">Membrane</keyword>
<protein>
    <submittedName>
        <fullName evidence="2">Uncharacterized protein</fullName>
    </submittedName>
</protein>
<sequence length="54" mass="6001">MVFPAFNRVGEEPNSDFIENPTVGLYPVFISIIFIVISLLSVAGATTYNTKFYP</sequence>
<evidence type="ECO:0000313" key="3">
    <source>
        <dbReference type="Proteomes" id="UP000005244"/>
    </source>
</evidence>
<name>J5WF74_9FIRM</name>
<dbReference type="AlphaFoldDB" id="J5WF74"/>
<dbReference type="Proteomes" id="UP000005244">
    <property type="component" value="Unassembled WGS sequence"/>
</dbReference>
<dbReference type="EMBL" id="ALNK01000027">
    <property type="protein sequence ID" value="EJU21527.1"/>
    <property type="molecule type" value="Genomic_DNA"/>
</dbReference>
<proteinExistence type="predicted"/>
<evidence type="ECO:0000313" key="2">
    <source>
        <dbReference type="EMBL" id="EJU21527.1"/>
    </source>
</evidence>
<keyword evidence="3" id="KW-1185">Reference proteome</keyword>
<keyword evidence="1" id="KW-1133">Transmembrane helix</keyword>
<accession>J5WF74</accession>
<feature type="transmembrane region" description="Helical" evidence="1">
    <location>
        <begin position="25"/>
        <end position="48"/>
    </location>
</feature>
<keyword evidence="1" id="KW-0812">Transmembrane</keyword>
<organism evidence="2 3">
    <name type="scientific">Peptoanaerobacter stomatis</name>
    <dbReference type="NCBI Taxonomy" id="796937"/>
    <lineage>
        <taxon>Bacteria</taxon>
        <taxon>Bacillati</taxon>
        <taxon>Bacillota</taxon>
        <taxon>Clostridia</taxon>
        <taxon>Peptostreptococcales</taxon>
        <taxon>Filifactoraceae</taxon>
        <taxon>Peptoanaerobacter</taxon>
    </lineage>
</organism>
<reference evidence="2 3" key="1">
    <citation type="submission" date="2012-07" db="EMBL/GenBank/DDBJ databases">
        <authorList>
            <person name="Durkin A.S."/>
            <person name="McCorrison J."/>
            <person name="Torralba M."/>
            <person name="Gillis M."/>
            <person name="Methe B."/>
            <person name="Sutton G."/>
            <person name="Nelson K.E."/>
        </authorList>
    </citation>
    <scope>NUCLEOTIDE SEQUENCE [LARGE SCALE GENOMIC DNA]</scope>
    <source>
        <strain evidence="2 3">OBRC8</strain>
    </source>
</reference>
<evidence type="ECO:0000256" key="1">
    <source>
        <dbReference type="SAM" id="Phobius"/>
    </source>
</evidence>
<comment type="caution">
    <text evidence="2">The sequence shown here is derived from an EMBL/GenBank/DDBJ whole genome shotgun (WGS) entry which is preliminary data.</text>
</comment>
<gene>
    <name evidence="2" type="ORF">HMPREF1143_0277</name>
</gene>